<organism evidence="5 6">
    <name type="scientific">Pelotalea chapellei</name>
    <dbReference type="NCBI Taxonomy" id="44671"/>
    <lineage>
        <taxon>Bacteria</taxon>
        <taxon>Pseudomonadati</taxon>
        <taxon>Thermodesulfobacteriota</taxon>
        <taxon>Desulfuromonadia</taxon>
        <taxon>Geobacterales</taxon>
        <taxon>Geobacteraceae</taxon>
        <taxon>Pelotalea</taxon>
    </lineage>
</organism>
<reference evidence="5 6" key="1">
    <citation type="submission" date="2021-05" db="EMBL/GenBank/DDBJ databases">
        <title>The draft genome of Geobacter chapellei DSM 13688.</title>
        <authorList>
            <person name="Xu Z."/>
            <person name="Masuda Y."/>
            <person name="Itoh H."/>
            <person name="Senoo K."/>
        </authorList>
    </citation>
    <scope>NUCLEOTIDE SEQUENCE [LARGE SCALE GENOMIC DNA]</scope>
    <source>
        <strain evidence="5 6">DSM 13688</strain>
    </source>
</reference>
<dbReference type="Proteomes" id="UP000784128">
    <property type="component" value="Unassembled WGS sequence"/>
</dbReference>
<dbReference type="PANTHER" id="PTHR23416">
    <property type="entry name" value="SIALIC ACID SYNTHASE-RELATED"/>
    <property type="match status" value="1"/>
</dbReference>
<evidence type="ECO:0000256" key="1">
    <source>
        <dbReference type="ARBA" id="ARBA00007274"/>
    </source>
</evidence>
<evidence type="ECO:0000256" key="2">
    <source>
        <dbReference type="ARBA" id="ARBA00022679"/>
    </source>
</evidence>
<keyword evidence="6" id="KW-1185">Reference proteome</keyword>
<keyword evidence="3" id="KW-0677">Repeat</keyword>
<name>A0ABS5U4K7_9BACT</name>
<evidence type="ECO:0000256" key="4">
    <source>
        <dbReference type="ARBA" id="ARBA00023315"/>
    </source>
</evidence>
<dbReference type="EMBL" id="JAHDYS010000002">
    <property type="protein sequence ID" value="MBT1070609.1"/>
    <property type="molecule type" value="Genomic_DNA"/>
</dbReference>
<dbReference type="SUPFAM" id="SSF51161">
    <property type="entry name" value="Trimeric LpxA-like enzymes"/>
    <property type="match status" value="1"/>
</dbReference>
<comment type="similarity">
    <text evidence="1">Belongs to the transferase hexapeptide repeat family.</text>
</comment>
<dbReference type="Pfam" id="PF00132">
    <property type="entry name" value="Hexapep"/>
    <property type="match status" value="1"/>
</dbReference>
<protein>
    <submittedName>
        <fullName evidence="5">Acyltransferase</fullName>
    </submittedName>
</protein>
<dbReference type="InterPro" id="IPR001451">
    <property type="entry name" value="Hexapep"/>
</dbReference>
<keyword evidence="2" id="KW-0808">Transferase</keyword>
<dbReference type="CDD" id="cd04647">
    <property type="entry name" value="LbH_MAT_like"/>
    <property type="match status" value="1"/>
</dbReference>
<gene>
    <name evidence="5" type="ORF">KJB30_02310</name>
</gene>
<proteinExistence type="inferred from homology"/>
<dbReference type="InterPro" id="IPR051159">
    <property type="entry name" value="Hexapeptide_acetyltransf"/>
</dbReference>
<sequence length="177" mass="19729">MREDALLNLVLKVIDKFRKKIEESKYNRYQNLKIGVGTSYNFENLDGICPQLIEIGEYCVFAPKSVVLTHDASLLPTTGKYVFKPVKIGNRVFIGYGAVIMPGLIIGDDVVIGSNAVVTRDVPPGTVVAGIPAKVICTTRELAKKRESDLQEAVFDWRNPVTLKEIVAQQKQLMDKY</sequence>
<dbReference type="InterPro" id="IPR011004">
    <property type="entry name" value="Trimer_LpxA-like_sf"/>
</dbReference>
<keyword evidence="4 5" id="KW-0012">Acyltransferase</keyword>
<evidence type="ECO:0000313" key="5">
    <source>
        <dbReference type="EMBL" id="MBT1070609.1"/>
    </source>
</evidence>
<evidence type="ECO:0000313" key="6">
    <source>
        <dbReference type="Proteomes" id="UP000784128"/>
    </source>
</evidence>
<dbReference type="PROSITE" id="PS00101">
    <property type="entry name" value="HEXAPEP_TRANSFERASES"/>
    <property type="match status" value="1"/>
</dbReference>
<dbReference type="GO" id="GO:0016746">
    <property type="term" value="F:acyltransferase activity"/>
    <property type="evidence" value="ECO:0007669"/>
    <property type="project" value="UniProtKB-KW"/>
</dbReference>
<accession>A0ABS5U4K7</accession>
<dbReference type="Gene3D" id="2.160.10.10">
    <property type="entry name" value="Hexapeptide repeat proteins"/>
    <property type="match status" value="1"/>
</dbReference>
<dbReference type="InterPro" id="IPR018357">
    <property type="entry name" value="Hexapep_transf_CS"/>
</dbReference>
<evidence type="ECO:0000256" key="3">
    <source>
        <dbReference type="ARBA" id="ARBA00022737"/>
    </source>
</evidence>
<dbReference type="PANTHER" id="PTHR23416:SF23">
    <property type="entry name" value="ACETYLTRANSFERASE C18B11.09C-RELATED"/>
    <property type="match status" value="1"/>
</dbReference>
<comment type="caution">
    <text evidence="5">The sequence shown here is derived from an EMBL/GenBank/DDBJ whole genome shotgun (WGS) entry which is preliminary data.</text>
</comment>